<dbReference type="SUPFAM" id="SSF101447">
    <property type="entry name" value="Formin homology 2 domain (FH2 domain)"/>
    <property type="match status" value="1"/>
</dbReference>
<feature type="compositionally biased region" description="Low complexity" evidence="2">
    <location>
        <begin position="32"/>
        <end position="55"/>
    </location>
</feature>
<feature type="compositionally biased region" description="Pro residues" evidence="2">
    <location>
        <begin position="401"/>
        <end position="410"/>
    </location>
</feature>
<accession>A0A3P5ZME6</accession>
<feature type="compositionally biased region" description="Basic and acidic residues" evidence="2">
    <location>
        <begin position="575"/>
        <end position="584"/>
    </location>
</feature>
<feature type="region of interest" description="Disordered" evidence="2">
    <location>
        <begin position="1"/>
        <end position="55"/>
    </location>
</feature>
<evidence type="ECO:0000256" key="1">
    <source>
        <dbReference type="ARBA" id="ARBA00023054"/>
    </source>
</evidence>
<name>A0A3P5ZME6_BRACM</name>
<feature type="compositionally biased region" description="Pro residues" evidence="2">
    <location>
        <begin position="423"/>
        <end position="432"/>
    </location>
</feature>
<dbReference type="AlphaFoldDB" id="A0A3P5ZME6"/>
<feature type="compositionally biased region" description="Pro residues" evidence="2">
    <location>
        <begin position="454"/>
        <end position="463"/>
    </location>
</feature>
<feature type="compositionally biased region" description="Polar residues" evidence="2">
    <location>
        <begin position="9"/>
        <end position="25"/>
    </location>
</feature>
<keyword evidence="1" id="KW-0175">Coiled coil</keyword>
<dbReference type="InterPro" id="IPR040265">
    <property type="entry name" value="CHUP1/IPGA1-like"/>
</dbReference>
<feature type="compositionally biased region" description="Pro residues" evidence="2">
    <location>
        <begin position="498"/>
        <end position="531"/>
    </location>
</feature>
<reference evidence="3" key="1">
    <citation type="submission" date="2018-11" db="EMBL/GenBank/DDBJ databases">
        <authorList>
            <consortium name="Genoscope - CEA"/>
            <person name="William W."/>
        </authorList>
    </citation>
    <scope>NUCLEOTIDE SEQUENCE</scope>
</reference>
<organism evidence="3">
    <name type="scientific">Brassica campestris</name>
    <name type="common">Field mustard</name>
    <dbReference type="NCBI Taxonomy" id="3711"/>
    <lineage>
        <taxon>Eukaryota</taxon>
        <taxon>Viridiplantae</taxon>
        <taxon>Streptophyta</taxon>
        <taxon>Embryophyta</taxon>
        <taxon>Tracheophyta</taxon>
        <taxon>Spermatophyta</taxon>
        <taxon>Magnoliopsida</taxon>
        <taxon>eudicotyledons</taxon>
        <taxon>Gunneridae</taxon>
        <taxon>Pentapetalae</taxon>
        <taxon>rosids</taxon>
        <taxon>malvids</taxon>
        <taxon>Brassicales</taxon>
        <taxon>Brassicaceae</taxon>
        <taxon>Brassiceae</taxon>
        <taxon>Brassica</taxon>
    </lineage>
</organism>
<sequence length="844" mass="92287">MLFGRKSASKLQPVNSQSSPKASKNNKQDVKPSSSPNASSPMPIRSSKSILSRRTSSNLSPIGILKNASIREAKSPKTSSSPKWTCNFILMVELRRKIITFRDIIDLPPLDGSPSITDVCKPTKFMVMHTMKDLQNICPEIINSSLISEIRRANVDKVLDHFLNALKSMGDSWIDNSEWIAKSKFWSSSVGKNQSDRLVEKVLAALDGLIKMSKERFDKMEIDEKEEEKKDLISPWTAKTLSSRVLSPCESFSDSRSSFCGSPITPRSVLPEPVMGSPGKGGDFANSASHLLWNMRVQALEKLSPVDVKRLAIHIMSLKEAQESNQRNVEDEINVVEQNKQKSNDVNMEKEETAVLDEQEDTIMKVSPLDSTSELWAESLPPPPSPPLSTTKTATLDSLPSQPPPPPSPPLIANADDVSILPMPHPPPPPLHMPLQSSVPPPQPPPVTVVAVQPPAPPPPLAPLPGTAAASLPPPPPPMKNRAPPPPPMPTTNRVVSGPPPPPPTMAKGTAPPPAPPPMANGPAPPPPPPRMGVLSGAACPPPPPGAARSLRPKKAATKLKRSTQLGNLYRILKGKVEGRDPEARTGGGSGRKAGVGSAPAGGKQGMADALAEITKKSAYFQQIQEDVAKYMKSINELKIEITKFKTKDMTELLSFHSRVESILEKLTDETQVLARCEGFPQKKLEAIRMAAALFSKLHGMITELQHWKIEPPLNQLLDKIERYFTKIKGDIDTLDRTKDEEAKKFQSHNIHFDFNILVQIKETMVDISSSCMELALKVEKRDAKLVSPDANPSMKKTVGSAKMLWRAFQFAFKVYTFAGGHDDRADSLTRELAHEIQTDPQNP</sequence>
<dbReference type="PANTHER" id="PTHR31342:SF54">
    <property type="entry name" value="HYDROXYPROLINE-RICH GLYCOPROTEIN FAMILY PROTEIN"/>
    <property type="match status" value="1"/>
</dbReference>
<evidence type="ECO:0000256" key="2">
    <source>
        <dbReference type="SAM" id="MobiDB-lite"/>
    </source>
</evidence>
<protein>
    <recommendedName>
        <fullName evidence="4">Hydroxyproline-rich glycoprotein family protein</fullName>
    </recommendedName>
</protein>
<evidence type="ECO:0008006" key="4">
    <source>
        <dbReference type="Google" id="ProtNLM"/>
    </source>
</evidence>
<feature type="region of interest" description="Disordered" evidence="2">
    <location>
        <begin position="374"/>
        <end position="602"/>
    </location>
</feature>
<gene>
    <name evidence="3" type="ORF">BRAA01T03116Z</name>
</gene>
<proteinExistence type="predicted"/>
<evidence type="ECO:0000313" key="3">
    <source>
        <dbReference type="EMBL" id="VDC76614.1"/>
    </source>
</evidence>
<dbReference type="EMBL" id="LR031571">
    <property type="protein sequence ID" value="VDC76614.1"/>
    <property type="molecule type" value="Genomic_DNA"/>
</dbReference>
<dbReference type="PANTHER" id="PTHR31342">
    <property type="entry name" value="PROTEIN CHUP1, CHLOROPLASTIC"/>
    <property type="match status" value="1"/>
</dbReference>
<feature type="compositionally biased region" description="Pro residues" evidence="2">
    <location>
        <begin position="472"/>
        <end position="490"/>
    </location>
</feature>
<feature type="compositionally biased region" description="Basic residues" evidence="2">
    <location>
        <begin position="551"/>
        <end position="562"/>
    </location>
</feature>